<dbReference type="EMBL" id="LEPB01000004">
    <property type="protein sequence ID" value="RCA10623.1"/>
    <property type="molecule type" value="Genomic_DNA"/>
</dbReference>
<dbReference type="RefSeq" id="WP_113845592.1">
    <property type="nucleotide sequence ID" value="NZ_LEPB01000004.1"/>
</dbReference>
<dbReference type="AlphaFoldDB" id="A0A367CG78"/>
<sequence>MSYVTYSDKNLLRYAVLKEIESDYQSFKEKALEIKPWLTRKAYRTLKNRSVKQELSNLSENLQTRSGIQLKRYIKNINRQDIPNEINRMDDELKKIRKVYLELTAIEAKFSGYPFKEKYGKKSVEMKELIGEKQKKEGELRALCGTSHPFTKTGRTRLNLATKTPKREVSFIGIDFGIALELIPREDTWAKHQGKDYDNEMLSYTKYVIKHKFTKITDASLQDTVLVACINNKNPKLIPLEKEFSLMARTYQKLYNLCIKIDKDFVSTPEIRSKIQSHIINYFNEQLTKYPQTEKRWEWIKKLHSSILTFRFYDDDYYINKLCKFVKDERIEYKNVRNTALNFLKEYEKQINAQTNELEQQLTPTAYSKFKENFQGFGDLIKQVGKHPYQGLKKFSNDILEKNKDSLEPKIGQINTYRDETVMLYRKKKELEIMLETFSYDKGSEEYNIIKTEKKQVEKRLKTLCGTISPFTDKGKQMMYFRSKEEQNKSSHVFSEPNFSATNTKLLKDRMDQAKEKRKNVSESTDVCRRRTEPEMMITHI</sequence>
<evidence type="ECO:0000313" key="1">
    <source>
        <dbReference type="EMBL" id="RCA10623.1"/>
    </source>
</evidence>
<accession>A0A367CG78</accession>
<name>A0A367CG78_9ENTE</name>
<evidence type="ECO:0000313" key="2">
    <source>
        <dbReference type="Proteomes" id="UP000252797"/>
    </source>
</evidence>
<dbReference type="Proteomes" id="UP000252797">
    <property type="component" value="Unassembled WGS sequence"/>
</dbReference>
<gene>
    <name evidence="1" type="ORF">EA71_01375</name>
</gene>
<reference evidence="1 2" key="1">
    <citation type="submission" date="2015-06" db="EMBL/GenBank/DDBJ databases">
        <title>The Genome Sequence of Enterococcus durans 4EA1.</title>
        <authorList>
            <consortium name="The Broad Institute Genomics Platform"/>
            <consortium name="The Broad Institute Genome Sequencing Center for Infectious Disease"/>
            <person name="Earl A.M."/>
            <person name="Van Tyne D."/>
            <person name="Lebreton F."/>
            <person name="Saavedra J.T."/>
            <person name="Gilmore M.S."/>
            <person name="Manson Mcguire A."/>
            <person name="Clock S."/>
            <person name="Crupain M."/>
            <person name="Rangan U."/>
            <person name="Young S."/>
            <person name="Abouelleil A."/>
            <person name="Cao P."/>
            <person name="Chapman S.B."/>
            <person name="Griggs A."/>
            <person name="Priest M."/>
            <person name="Shea T."/>
            <person name="Wortman J."/>
            <person name="Nusbaum C."/>
            <person name="Birren B."/>
        </authorList>
    </citation>
    <scope>NUCLEOTIDE SEQUENCE [LARGE SCALE GENOMIC DNA]</scope>
    <source>
        <strain evidence="1 2">4EA1</strain>
    </source>
</reference>
<protein>
    <submittedName>
        <fullName evidence="1">Uncharacterized protein</fullName>
    </submittedName>
</protein>
<organism evidence="1 2">
    <name type="scientific">Enterococcus durans</name>
    <dbReference type="NCBI Taxonomy" id="53345"/>
    <lineage>
        <taxon>Bacteria</taxon>
        <taxon>Bacillati</taxon>
        <taxon>Bacillota</taxon>
        <taxon>Bacilli</taxon>
        <taxon>Lactobacillales</taxon>
        <taxon>Enterococcaceae</taxon>
        <taxon>Enterococcus</taxon>
    </lineage>
</organism>
<comment type="caution">
    <text evidence="1">The sequence shown here is derived from an EMBL/GenBank/DDBJ whole genome shotgun (WGS) entry which is preliminary data.</text>
</comment>
<proteinExistence type="predicted"/>